<keyword evidence="10" id="KW-1185">Reference proteome</keyword>
<dbReference type="PANTHER" id="PTHR30193:SF37">
    <property type="entry name" value="INNER MEMBRANE ABC TRANSPORTER PERMEASE PROTEIN YCJO"/>
    <property type="match status" value="1"/>
</dbReference>
<gene>
    <name evidence="9" type="ORF">A3844_21615</name>
</gene>
<sequence length="290" mass="33079">MVKRKNMGTYLLLVLPASILFFIFHTIPALMGIFYSFTDWNGLRPTYKIVGFVNYLNVFKDKDVLGAYLFTFKFAIVTTILVNILSLAIALALNSNIKFKNFFKGLYFMPYILSMLIVAYIFNYFFANFWIDMMGYLGIEKWMVNPLGNEKGSWLAIVFVTVWQSAAFNTVLYLAGLQTISEDLYEASALDGANKWKEFWGITFPMIAPFFTINMVLSLKGFLQVFDQILALTGGGPFGVTRSIAFLIYKNGFSGNEFAFQSANAVIYFVVIVAISFIQLRYLQKRELNL</sequence>
<dbReference type="SUPFAM" id="SSF161098">
    <property type="entry name" value="MetI-like"/>
    <property type="match status" value="1"/>
</dbReference>
<evidence type="ECO:0000256" key="3">
    <source>
        <dbReference type="ARBA" id="ARBA00022475"/>
    </source>
</evidence>
<evidence type="ECO:0000256" key="2">
    <source>
        <dbReference type="ARBA" id="ARBA00022448"/>
    </source>
</evidence>
<comment type="similarity">
    <text evidence="7">Belongs to the binding-protein-dependent transport system permease family.</text>
</comment>
<feature type="transmembrane region" description="Helical" evidence="7">
    <location>
        <begin position="12"/>
        <end position="37"/>
    </location>
</feature>
<evidence type="ECO:0000259" key="8">
    <source>
        <dbReference type="PROSITE" id="PS50928"/>
    </source>
</evidence>
<keyword evidence="3" id="KW-1003">Cell membrane</keyword>
<feature type="transmembrane region" description="Helical" evidence="7">
    <location>
        <begin position="105"/>
        <end position="126"/>
    </location>
</feature>
<evidence type="ECO:0000256" key="1">
    <source>
        <dbReference type="ARBA" id="ARBA00004651"/>
    </source>
</evidence>
<dbReference type="RefSeq" id="WP_074088875.1">
    <property type="nucleotide sequence ID" value="NZ_LVWI01000059.1"/>
</dbReference>
<evidence type="ECO:0000256" key="7">
    <source>
        <dbReference type="RuleBase" id="RU363032"/>
    </source>
</evidence>
<feature type="transmembrane region" description="Helical" evidence="7">
    <location>
        <begin position="65"/>
        <end position="93"/>
    </location>
</feature>
<feature type="domain" description="ABC transmembrane type-1" evidence="8">
    <location>
        <begin position="68"/>
        <end position="279"/>
    </location>
</feature>
<name>A0ABX3ELC1_9BACL</name>
<dbReference type="CDD" id="cd06261">
    <property type="entry name" value="TM_PBP2"/>
    <property type="match status" value="1"/>
</dbReference>
<keyword evidence="4 7" id="KW-0812">Transmembrane</keyword>
<dbReference type="Pfam" id="PF00528">
    <property type="entry name" value="BPD_transp_1"/>
    <property type="match status" value="1"/>
</dbReference>
<dbReference type="PANTHER" id="PTHR30193">
    <property type="entry name" value="ABC TRANSPORTER PERMEASE PROTEIN"/>
    <property type="match status" value="1"/>
</dbReference>
<dbReference type="Gene3D" id="1.10.3720.10">
    <property type="entry name" value="MetI-like"/>
    <property type="match status" value="1"/>
</dbReference>
<dbReference type="InterPro" id="IPR035906">
    <property type="entry name" value="MetI-like_sf"/>
</dbReference>
<comment type="subcellular location">
    <subcellularLocation>
        <location evidence="1 7">Cell membrane</location>
        <topology evidence="1 7">Multi-pass membrane protein</topology>
    </subcellularLocation>
</comment>
<evidence type="ECO:0000256" key="5">
    <source>
        <dbReference type="ARBA" id="ARBA00022989"/>
    </source>
</evidence>
<dbReference type="Proteomes" id="UP000186058">
    <property type="component" value="Unassembled WGS sequence"/>
</dbReference>
<comment type="caution">
    <text evidence="9">The sequence shown here is derived from an EMBL/GenBank/DDBJ whole genome shotgun (WGS) entry which is preliminary data.</text>
</comment>
<keyword evidence="2 7" id="KW-0813">Transport</keyword>
<dbReference type="PROSITE" id="PS50928">
    <property type="entry name" value="ABC_TM1"/>
    <property type="match status" value="1"/>
</dbReference>
<protein>
    <submittedName>
        <fullName evidence="9">Sugar ABC transporter permease</fullName>
    </submittedName>
</protein>
<evidence type="ECO:0000256" key="6">
    <source>
        <dbReference type="ARBA" id="ARBA00023136"/>
    </source>
</evidence>
<feature type="transmembrane region" description="Helical" evidence="7">
    <location>
        <begin position="199"/>
        <end position="217"/>
    </location>
</feature>
<keyword evidence="5 7" id="KW-1133">Transmembrane helix</keyword>
<dbReference type="InterPro" id="IPR051393">
    <property type="entry name" value="ABC_transporter_permease"/>
</dbReference>
<evidence type="ECO:0000313" key="10">
    <source>
        <dbReference type="Proteomes" id="UP000186058"/>
    </source>
</evidence>
<organism evidence="9 10">
    <name type="scientific">Paenibacillus helianthi</name>
    <dbReference type="NCBI Taxonomy" id="1349432"/>
    <lineage>
        <taxon>Bacteria</taxon>
        <taxon>Bacillati</taxon>
        <taxon>Bacillota</taxon>
        <taxon>Bacilli</taxon>
        <taxon>Bacillales</taxon>
        <taxon>Paenibacillaceae</taxon>
        <taxon>Paenibacillus</taxon>
    </lineage>
</organism>
<evidence type="ECO:0000313" key="9">
    <source>
        <dbReference type="EMBL" id="OKP83442.1"/>
    </source>
</evidence>
<proteinExistence type="inferred from homology"/>
<accession>A0ABX3ELC1</accession>
<evidence type="ECO:0000256" key="4">
    <source>
        <dbReference type="ARBA" id="ARBA00022692"/>
    </source>
</evidence>
<reference evidence="9 10" key="1">
    <citation type="submission" date="2016-03" db="EMBL/GenBank/DDBJ databases">
        <authorList>
            <person name="Sant'Anna F.H."/>
            <person name="Ambrosini A."/>
            <person name="Souza R."/>
            <person name="Bach E."/>
            <person name="Fernandes G."/>
            <person name="Balsanelli E."/>
            <person name="Baura V.A."/>
            <person name="Souza E.M."/>
            <person name="Passaglia L."/>
        </authorList>
    </citation>
    <scope>NUCLEOTIDE SEQUENCE [LARGE SCALE GENOMIC DNA]</scope>
    <source>
        <strain evidence="9 10">P26E</strain>
    </source>
</reference>
<feature type="transmembrane region" description="Helical" evidence="7">
    <location>
        <begin position="265"/>
        <end position="283"/>
    </location>
</feature>
<dbReference type="EMBL" id="LVWI01000059">
    <property type="protein sequence ID" value="OKP83442.1"/>
    <property type="molecule type" value="Genomic_DNA"/>
</dbReference>
<keyword evidence="6 7" id="KW-0472">Membrane</keyword>
<dbReference type="InterPro" id="IPR000515">
    <property type="entry name" value="MetI-like"/>
</dbReference>